<sequence length="55" mass="6324">MREGLTSSPLLEEARHLLRERVTHYTEDRFFAPDIENAIALLAARHLTRLLPAVL</sequence>
<accession>A0A7H4P7H6</accession>
<dbReference type="GO" id="GO:0004397">
    <property type="term" value="F:histidine ammonia-lyase activity"/>
    <property type="evidence" value="ECO:0007669"/>
    <property type="project" value="UniProtKB-EC"/>
</dbReference>
<comment type="caution">
    <text evidence="1">The sequence shown here is derived from an EMBL/GenBank/DDBJ whole genome shotgun (WGS) entry which is preliminary data.</text>
</comment>
<proteinExistence type="predicted"/>
<dbReference type="SUPFAM" id="SSF48557">
    <property type="entry name" value="L-aspartase-like"/>
    <property type="match status" value="1"/>
</dbReference>
<dbReference type="Proteomes" id="UP000254571">
    <property type="component" value="Unassembled WGS sequence"/>
</dbReference>
<evidence type="ECO:0000313" key="1">
    <source>
        <dbReference type="EMBL" id="STW08391.1"/>
    </source>
</evidence>
<keyword evidence="1" id="KW-0456">Lyase</keyword>
<dbReference type="EC" id="4.3.1.3" evidence="1"/>
<dbReference type="EMBL" id="UGMX01000002">
    <property type="protein sequence ID" value="STW08391.1"/>
    <property type="molecule type" value="Genomic_DNA"/>
</dbReference>
<name>A0A7H4P7H6_9ENTR</name>
<dbReference type="Gene3D" id="1.20.200.10">
    <property type="entry name" value="Fumarase/aspartase (Central domain)"/>
    <property type="match status" value="1"/>
</dbReference>
<gene>
    <name evidence="1" type="primary">hutH_1</name>
    <name evidence="1" type="ORF">NCTC9149_04841</name>
</gene>
<organism evidence="1 2">
    <name type="scientific">Klebsiella grimontii</name>
    <dbReference type="NCBI Taxonomy" id="2058152"/>
    <lineage>
        <taxon>Bacteria</taxon>
        <taxon>Pseudomonadati</taxon>
        <taxon>Pseudomonadota</taxon>
        <taxon>Gammaproteobacteria</taxon>
        <taxon>Enterobacterales</taxon>
        <taxon>Enterobacteriaceae</taxon>
        <taxon>Klebsiella/Raoultella group</taxon>
        <taxon>Klebsiella</taxon>
    </lineage>
</organism>
<evidence type="ECO:0000313" key="2">
    <source>
        <dbReference type="Proteomes" id="UP000254571"/>
    </source>
</evidence>
<reference evidence="1 2" key="1">
    <citation type="submission" date="2018-06" db="EMBL/GenBank/DDBJ databases">
        <authorList>
            <consortium name="Pathogen Informatics"/>
            <person name="Doyle S."/>
        </authorList>
    </citation>
    <scope>NUCLEOTIDE SEQUENCE [LARGE SCALE GENOMIC DNA]</scope>
    <source>
        <strain evidence="1 2">NCTC9149</strain>
    </source>
</reference>
<protein>
    <submittedName>
        <fullName evidence="1">Histidine ammonia-lyase</fullName>
        <ecNumber evidence="1">4.3.1.3</ecNumber>
    </submittedName>
</protein>
<dbReference type="AlphaFoldDB" id="A0A7H4P7H6"/>
<dbReference type="InterPro" id="IPR008948">
    <property type="entry name" value="L-Aspartase-like"/>
</dbReference>